<accession>A0A6H1WSB4</accession>
<sequence length="199" mass="20958">MFIGLLFVAGAYLLGSIPFALVVARPFGIDPRRAGSGNPGATNVARLLGKKWGALVLALDLGKALLPTALARAYLSGIPEGPWWVAATGLAAFLGHLFPVWLGFRGGKGVASAAGVLAVLCPKALALLLPVFVLAVALSGYVSVGSLAAAALAPLGVKFLYPEPAYFWMTLSMAILIWVKHRANLQRLLRGEEKSWRRA</sequence>
<dbReference type="NCBIfam" id="TIGR00023">
    <property type="entry name" value="glycerol-3-phosphate 1-O-acyltransferase PlsY"/>
    <property type="match status" value="1"/>
</dbReference>
<keyword evidence="8 10" id="KW-0594">Phospholipid biosynthesis</keyword>
<dbReference type="GO" id="GO:0008654">
    <property type="term" value="P:phospholipid biosynthetic process"/>
    <property type="evidence" value="ECO:0007669"/>
    <property type="project" value="UniProtKB-UniRule"/>
</dbReference>
<comment type="function">
    <text evidence="10">Catalyzes the transfer of an acyl group from acyl-phosphate (acyl-PO(4)) to glycerol-3-phosphate (G3P) to form lysophosphatidic acid (LPA). This enzyme utilizes acyl-phosphate as fatty acyl donor, but not acyl-CoA or acyl-ACP.</text>
</comment>
<evidence type="ECO:0000256" key="2">
    <source>
        <dbReference type="ARBA" id="ARBA00022516"/>
    </source>
</evidence>
<protein>
    <recommendedName>
        <fullName evidence="10">Glycerol-3-phosphate acyltransferase</fullName>
    </recommendedName>
    <alternativeName>
        <fullName evidence="10">Acyl-PO4 G3P acyltransferase</fullName>
    </alternativeName>
    <alternativeName>
        <fullName evidence="10">Acyl-phosphate--glycerol-3-phosphate acyltransferase</fullName>
    </alternativeName>
    <alternativeName>
        <fullName evidence="10">G3P acyltransferase</fullName>
        <shortName evidence="10">GPAT</shortName>
        <ecNumber evidence="10">2.3.1.275</ecNumber>
    </alternativeName>
    <alternativeName>
        <fullName evidence="10">Lysophosphatidic acid synthase</fullName>
        <shortName evidence="10">LPA synthase</shortName>
    </alternativeName>
</protein>
<evidence type="ECO:0000256" key="1">
    <source>
        <dbReference type="ARBA" id="ARBA00022475"/>
    </source>
</evidence>
<feature type="transmembrane region" description="Helical" evidence="10">
    <location>
        <begin position="125"/>
        <end position="153"/>
    </location>
</feature>
<keyword evidence="7 10" id="KW-0472">Membrane</keyword>
<gene>
    <name evidence="10 11" type="primary">plsY</name>
    <name evidence="11" type="ORF">FVE67_04350</name>
</gene>
<dbReference type="Proteomes" id="UP000501253">
    <property type="component" value="Chromosome"/>
</dbReference>
<proteinExistence type="inferred from homology"/>
<evidence type="ECO:0000256" key="4">
    <source>
        <dbReference type="ARBA" id="ARBA00022692"/>
    </source>
</evidence>
<keyword evidence="12" id="KW-1185">Reference proteome</keyword>
<keyword evidence="9 10" id="KW-1208">Phospholipid metabolism</keyword>
<keyword evidence="4 10" id="KW-0812">Transmembrane</keyword>
<keyword evidence="2 10" id="KW-0444">Lipid biosynthesis</keyword>
<dbReference type="EMBL" id="CP042909">
    <property type="protein sequence ID" value="QJA06072.1"/>
    <property type="molecule type" value="Genomic_DNA"/>
</dbReference>
<evidence type="ECO:0000256" key="6">
    <source>
        <dbReference type="ARBA" id="ARBA00023098"/>
    </source>
</evidence>
<comment type="similarity">
    <text evidence="10">Belongs to the PlsY family.</text>
</comment>
<dbReference type="AlphaFoldDB" id="A0A6H1WSB4"/>
<dbReference type="EC" id="2.3.1.275" evidence="10"/>
<comment type="pathway">
    <text evidence="10">Lipid metabolism; phospholipid metabolism.</text>
</comment>
<evidence type="ECO:0000256" key="9">
    <source>
        <dbReference type="ARBA" id="ARBA00023264"/>
    </source>
</evidence>
<evidence type="ECO:0000256" key="8">
    <source>
        <dbReference type="ARBA" id="ARBA00023209"/>
    </source>
</evidence>
<comment type="caution">
    <text evidence="10">Lacks conserved residue(s) required for the propagation of feature annotation.</text>
</comment>
<dbReference type="PANTHER" id="PTHR30309">
    <property type="entry name" value="INNER MEMBRANE PROTEIN YGIH"/>
    <property type="match status" value="1"/>
</dbReference>
<keyword evidence="11" id="KW-0012">Acyltransferase</keyword>
<dbReference type="Pfam" id="PF02660">
    <property type="entry name" value="G3P_acyltransf"/>
    <property type="match status" value="1"/>
</dbReference>
<dbReference type="SMART" id="SM01207">
    <property type="entry name" value="G3P_acyltransf"/>
    <property type="match status" value="1"/>
</dbReference>
<dbReference type="GO" id="GO:0005886">
    <property type="term" value="C:plasma membrane"/>
    <property type="evidence" value="ECO:0007669"/>
    <property type="project" value="UniProtKB-SubCell"/>
</dbReference>
<dbReference type="UniPathway" id="UPA00085"/>
<evidence type="ECO:0000256" key="5">
    <source>
        <dbReference type="ARBA" id="ARBA00022989"/>
    </source>
</evidence>
<evidence type="ECO:0000313" key="11">
    <source>
        <dbReference type="EMBL" id="QJA06072.1"/>
    </source>
</evidence>
<reference evidence="11 12" key="1">
    <citation type="submission" date="2019-08" db="EMBL/GenBank/DDBJ databases">
        <title>Complete genome sequence of Thermosulfurimonas marina SU872T, an anaerobic thermophilic chemolithoautotrophic bacterium isolated from a shallow marine hydrothermal vent.</title>
        <authorList>
            <person name="Allioux M."/>
            <person name="Jebbar M."/>
            <person name="Slobodkina G."/>
            <person name="Slobodkin A."/>
            <person name="Moalic Y."/>
            <person name="Frolova A."/>
            <person name="Shao Z."/>
            <person name="Alain K."/>
        </authorList>
    </citation>
    <scope>NUCLEOTIDE SEQUENCE [LARGE SCALE GENOMIC DNA]</scope>
    <source>
        <strain evidence="11 12">SU872</strain>
    </source>
</reference>
<evidence type="ECO:0000256" key="10">
    <source>
        <dbReference type="HAMAP-Rule" id="MF_01043"/>
    </source>
</evidence>
<dbReference type="PANTHER" id="PTHR30309:SF0">
    <property type="entry name" value="GLYCEROL-3-PHOSPHATE ACYLTRANSFERASE-RELATED"/>
    <property type="match status" value="1"/>
</dbReference>
<name>A0A6H1WSB4_9BACT</name>
<organism evidence="11 12">
    <name type="scientific">Thermosulfurimonas marina</name>
    <dbReference type="NCBI Taxonomy" id="2047767"/>
    <lineage>
        <taxon>Bacteria</taxon>
        <taxon>Pseudomonadati</taxon>
        <taxon>Thermodesulfobacteriota</taxon>
        <taxon>Thermodesulfobacteria</taxon>
        <taxon>Thermodesulfobacteriales</taxon>
        <taxon>Thermodesulfobacteriaceae</taxon>
        <taxon>Thermosulfurimonas</taxon>
    </lineage>
</organism>
<dbReference type="InterPro" id="IPR003811">
    <property type="entry name" value="G3P_acylTferase_PlsY"/>
</dbReference>
<dbReference type="GO" id="GO:0043772">
    <property type="term" value="F:acyl-phosphate glycerol-3-phosphate acyltransferase activity"/>
    <property type="evidence" value="ECO:0007669"/>
    <property type="project" value="UniProtKB-UniRule"/>
</dbReference>
<comment type="subcellular location">
    <subcellularLocation>
        <location evidence="10">Cell membrane</location>
        <topology evidence="10">Multi-pass membrane protein</topology>
    </subcellularLocation>
</comment>
<keyword evidence="1 10" id="KW-1003">Cell membrane</keyword>
<keyword evidence="3 10" id="KW-0808">Transferase</keyword>
<keyword evidence="5 10" id="KW-1133">Transmembrane helix</keyword>
<evidence type="ECO:0000256" key="3">
    <source>
        <dbReference type="ARBA" id="ARBA00022679"/>
    </source>
</evidence>
<evidence type="ECO:0000313" key="12">
    <source>
        <dbReference type="Proteomes" id="UP000501253"/>
    </source>
</evidence>
<feature type="transmembrane region" description="Helical" evidence="10">
    <location>
        <begin position="165"/>
        <end position="181"/>
    </location>
</feature>
<dbReference type="HAMAP" id="MF_01043">
    <property type="entry name" value="PlsY"/>
    <property type="match status" value="1"/>
</dbReference>
<comment type="catalytic activity">
    <reaction evidence="10">
        <text>an acyl phosphate + sn-glycerol 3-phosphate = a 1-acyl-sn-glycero-3-phosphate + phosphate</text>
        <dbReference type="Rhea" id="RHEA:34075"/>
        <dbReference type="ChEBI" id="CHEBI:43474"/>
        <dbReference type="ChEBI" id="CHEBI:57597"/>
        <dbReference type="ChEBI" id="CHEBI:57970"/>
        <dbReference type="ChEBI" id="CHEBI:59918"/>
        <dbReference type="EC" id="2.3.1.275"/>
    </reaction>
</comment>
<comment type="subunit">
    <text evidence="10">Probably interacts with PlsX.</text>
</comment>
<feature type="transmembrane region" description="Helical" evidence="10">
    <location>
        <begin position="83"/>
        <end position="104"/>
    </location>
</feature>
<dbReference type="KEGG" id="tmai:FVE67_04350"/>
<dbReference type="RefSeq" id="WP_168719421.1">
    <property type="nucleotide sequence ID" value="NZ_CP042909.1"/>
</dbReference>
<keyword evidence="6 10" id="KW-0443">Lipid metabolism</keyword>
<evidence type="ECO:0000256" key="7">
    <source>
        <dbReference type="ARBA" id="ARBA00023136"/>
    </source>
</evidence>